<evidence type="ECO:0000256" key="1">
    <source>
        <dbReference type="ARBA" id="ARBA00001974"/>
    </source>
</evidence>
<dbReference type="InterPro" id="IPR036188">
    <property type="entry name" value="FAD/NAD-bd_sf"/>
</dbReference>
<keyword evidence="4" id="KW-0274">FAD</keyword>
<dbReference type="GO" id="GO:0050660">
    <property type="term" value="F:flavin adenine dinucleotide binding"/>
    <property type="evidence" value="ECO:0007669"/>
    <property type="project" value="InterPro"/>
</dbReference>
<organism evidence="8 9">
    <name type="scientific">Candidatus Acidiferrum panamense</name>
    <dbReference type="NCBI Taxonomy" id="2741543"/>
    <lineage>
        <taxon>Bacteria</taxon>
        <taxon>Pseudomonadati</taxon>
        <taxon>Acidobacteriota</taxon>
        <taxon>Terriglobia</taxon>
        <taxon>Candidatus Acidiferrales</taxon>
        <taxon>Candidatus Acidiferrum</taxon>
    </lineage>
</organism>
<proteinExistence type="inferred from homology"/>
<comment type="similarity">
    <text evidence="2">Belongs to the GMC oxidoreductase family.</text>
</comment>
<dbReference type="PANTHER" id="PTHR42784">
    <property type="entry name" value="PYRANOSE 2-OXIDASE"/>
    <property type="match status" value="1"/>
</dbReference>
<evidence type="ECO:0000313" key="9">
    <source>
        <dbReference type="Proteomes" id="UP000567293"/>
    </source>
</evidence>
<dbReference type="InterPro" id="IPR051473">
    <property type="entry name" value="P2Ox-like"/>
</dbReference>
<evidence type="ECO:0000256" key="4">
    <source>
        <dbReference type="ARBA" id="ARBA00022827"/>
    </source>
</evidence>
<protein>
    <submittedName>
        <fullName evidence="8">GMC family oxidoreductase</fullName>
    </submittedName>
</protein>
<evidence type="ECO:0000259" key="7">
    <source>
        <dbReference type="Pfam" id="PF05199"/>
    </source>
</evidence>
<dbReference type="InterPro" id="IPR007867">
    <property type="entry name" value="GMC_OxRtase_C"/>
</dbReference>
<accession>A0A7V8NR86</accession>
<dbReference type="EMBL" id="JACDQQ010001338">
    <property type="protein sequence ID" value="MBA0086064.1"/>
    <property type="molecule type" value="Genomic_DNA"/>
</dbReference>
<dbReference type="InterPro" id="IPR000172">
    <property type="entry name" value="GMC_OxRdtase_N"/>
</dbReference>
<dbReference type="PANTHER" id="PTHR42784:SF1">
    <property type="entry name" value="PYRANOSE 2-OXIDASE"/>
    <property type="match status" value="1"/>
</dbReference>
<feature type="domain" description="Glucose-methanol-choline oxidoreductase C-terminal" evidence="7">
    <location>
        <begin position="438"/>
        <end position="549"/>
    </location>
</feature>
<dbReference type="Proteomes" id="UP000567293">
    <property type="component" value="Unassembled WGS sequence"/>
</dbReference>
<evidence type="ECO:0000256" key="3">
    <source>
        <dbReference type="ARBA" id="ARBA00022630"/>
    </source>
</evidence>
<dbReference type="SUPFAM" id="SSF54373">
    <property type="entry name" value="FAD-linked reductases, C-terminal domain"/>
    <property type="match status" value="1"/>
</dbReference>
<reference evidence="8" key="1">
    <citation type="submission" date="2020-06" db="EMBL/GenBank/DDBJ databases">
        <title>Legume-microbial interactions unlock mineral nutrients during tropical forest succession.</title>
        <authorList>
            <person name="Epihov D.Z."/>
        </authorList>
    </citation>
    <scope>NUCLEOTIDE SEQUENCE [LARGE SCALE GENOMIC DNA]</scope>
    <source>
        <strain evidence="8">Pan2503</strain>
    </source>
</reference>
<evidence type="ECO:0000256" key="5">
    <source>
        <dbReference type="ARBA" id="ARBA00023002"/>
    </source>
</evidence>
<feature type="domain" description="Glucose-methanol-choline oxidoreductase N-terminal" evidence="6">
    <location>
        <begin position="17"/>
        <end position="341"/>
    </location>
</feature>
<comment type="cofactor">
    <cofactor evidence="1">
        <name>FAD</name>
        <dbReference type="ChEBI" id="CHEBI:57692"/>
    </cofactor>
</comment>
<dbReference type="AlphaFoldDB" id="A0A7V8NR86"/>
<name>A0A7V8NR86_9BACT</name>
<evidence type="ECO:0000313" key="8">
    <source>
        <dbReference type="EMBL" id="MBA0086064.1"/>
    </source>
</evidence>
<evidence type="ECO:0000259" key="6">
    <source>
        <dbReference type="Pfam" id="PF00732"/>
    </source>
</evidence>
<evidence type="ECO:0000256" key="2">
    <source>
        <dbReference type="ARBA" id="ARBA00010790"/>
    </source>
</evidence>
<comment type="caution">
    <text evidence="8">The sequence shown here is derived from an EMBL/GenBank/DDBJ whole genome shotgun (WGS) entry which is preliminary data.</text>
</comment>
<keyword evidence="3" id="KW-0285">Flavoprotein</keyword>
<dbReference type="GO" id="GO:0016614">
    <property type="term" value="F:oxidoreductase activity, acting on CH-OH group of donors"/>
    <property type="evidence" value="ECO:0007669"/>
    <property type="project" value="InterPro"/>
</dbReference>
<dbReference type="SUPFAM" id="SSF51905">
    <property type="entry name" value="FAD/NAD(P)-binding domain"/>
    <property type="match status" value="1"/>
</dbReference>
<dbReference type="Gene3D" id="3.50.50.60">
    <property type="entry name" value="FAD/NAD(P)-binding domain"/>
    <property type="match status" value="2"/>
</dbReference>
<dbReference type="Pfam" id="PF05199">
    <property type="entry name" value="GMC_oxred_C"/>
    <property type="match status" value="1"/>
</dbReference>
<gene>
    <name evidence="8" type="ORF">HRJ53_13780</name>
</gene>
<keyword evidence="5" id="KW-0560">Oxidoreductase</keyword>
<keyword evidence="9" id="KW-1185">Reference proteome</keyword>
<sequence length="566" mass="62323">MSNYLFLAEDPLQQTYDAIVVGSGATGGWAAKQLAEAGLKVALLEAGRAVTPKEFTEHMPAYKLKYRDHSPEIVRTRPIQKQCYACMEYNYEWFVNDLENPYSTPPGKPFTWQRLRILGGRSMVWGRQSYRMSDNDLKAASRDSYGDDWPLSYADLAPYYDIVEKYVGISGAAEGNEMLPDGQFLPPMKMSCGEIQLRERVKARFGYTVTIGRTAILTQNHNGRLQCHYCGPCERGCSTFSYFSSPFTTVKDALASGNCALVTNAVVSHVNMDNAKNKASGVTYVDRLTRQVKEVRGKTVILCAQALESTRILLNSPTREYPNGLANSSGALGHYLMDHVVGGGASGHLADFKTLPDANEPARPNGIYIPRFRNTPTSGKHPRFIRGYGFQGGAGPDFDFDAEGYGASFKKAVKEGVYSISMGAFGESLARWDNYCEIDRDLKDAWGIPALRISMTHGDNERALMEDASATAAEMLEAAGAKDIKVQANVEMPGMAIHELGTVRMGTDSKKSVLNPYNQAHDVKNLFVMDGASFVSSACQNPTLSMMAITVRACDHLIDRFHKNDV</sequence>
<dbReference type="Pfam" id="PF00732">
    <property type="entry name" value="GMC_oxred_N"/>
    <property type="match status" value="1"/>
</dbReference>